<reference evidence="2 3" key="1">
    <citation type="submission" date="2013-11" db="EMBL/GenBank/DDBJ databases">
        <title>Genome sequencing of Stegodyphus mimosarum.</title>
        <authorList>
            <person name="Bechsgaard J."/>
        </authorList>
    </citation>
    <scope>NUCLEOTIDE SEQUENCE [LARGE SCALE GENOMIC DNA]</scope>
</reference>
<dbReference type="GO" id="GO:0003676">
    <property type="term" value="F:nucleic acid binding"/>
    <property type="evidence" value="ECO:0007669"/>
    <property type="project" value="InterPro"/>
</dbReference>
<dbReference type="Proteomes" id="UP000054359">
    <property type="component" value="Unassembled WGS sequence"/>
</dbReference>
<dbReference type="InterPro" id="IPR036397">
    <property type="entry name" value="RNaseH_sf"/>
</dbReference>
<evidence type="ECO:0000313" key="3">
    <source>
        <dbReference type="Proteomes" id="UP000054359"/>
    </source>
</evidence>
<proteinExistence type="predicted"/>
<feature type="domain" description="RNase H type-1" evidence="1">
    <location>
        <begin position="1"/>
        <end position="55"/>
    </location>
</feature>
<gene>
    <name evidence="2" type="ORF">X975_11929</name>
</gene>
<dbReference type="SUPFAM" id="SSF53098">
    <property type="entry name" value="Ribonuclease H-like"/>
    <property type="match status" value="1"/>
</dbReference>
<organism evidence="2 3">
    <name type="scientific">Stegodyphus mimosarum</name>
    <name type="common">African social velvet spider</name>
    <dbReference type="NCBI Taxonomy" id="407821"/>
    <lineage>
        <taxon>Eukaryota</taxon>
        <taxon>Metazoa</taxon>
        <taxon>Ecdysozoa</taxon>
        <taxon>Arthropoda</taxon>
        <taxon>Chelicerata</taxon>
        <taxon>Arachnida</taxon>
        <taxon>Araneae</taxon>
        <taxon>Araneomorphae</taxon>
        <taxon>Entelegynae</taxon>
        <taxon>Eresoidea</taxon>
        <taxon>Eresidae</taxon>
        <taxon>Stegodyphus</taxon>
    </lineage>
</organism>
<sequence>MTLSRPFQKNKIVAEIKQIYLELRKKHILNLHWIKARVGHHGSERADALAKDAALGGGVGTEKVSIQDSKKETCAITEDKLIKDWKSLWDLSERNKYFPTCLKVRKEKKGEV</sequence>
<dbReference type="AlphaFoldDB" id="A0A087TVA2"/>
<dbReference type="InterPro" id="IPR002156">
    <property type="entry name" value="RNaseH_domain"/>
</dbReference>
<dbReference type="Gene3D" id="3.30.420.10">
    <property type="entry name" value="Ribonuclease H-like superfamily/Ribonuclease H"/>
    <property type="match status" value="1"/>
</dbReference>
<protein>
    <recommendedName>
        <fullName evidence="1">RNase H type-1 domain-containing protein</fullName>
    </recommendedName>
</protein>
<evidence type="ECO:0000259" key="1">
    <source>
        <dbReference type="PROSITE" id="PS50879"/>
    </source>
</evidence>
<accession>A0A087TVA2</accession>
<dbReference type="InterPro" id="IPR012337">
    <property type="entry name" value="RNaseH-like_sf"/>
</dbReference>
<dbReference type="GO" id="GO:0004523">
    <property type="term" value="F:RNA-DNA hybrid ribonuclease activity"/>
    <property type="evidence" value="ECO:0007669"/>
    <property type="project" value="InterPro"/>
</dbReference>
<dbReference type="EMBL" id="KK116903">
    <property type="protein sequence ID" value="KFM69041.1"/>
    <property type="molecule type" value="Genomic_DNA"/>
</dbReference>
<dbReference type="PROSITE" id="PS50879">
    <property type="entry name" value="RNASE_H_1"/>
    <property type="match status" value="1"/>
</dbReference>
<feature type="non-terminal residue" evidence="2">
    <location>
        <position position="112"/>
    </location>
</feature>
<keyword evidence="3" id="KW-1185">Reference proteome</keyword>
<evidence type="ECO:0000313" key="2">
    <source>
        <dbReference type="EMBL" id="KFM69041.1"/>
    </source>
</evidence>
<name>A0A087TVA2_STEMI</name>